<name>A0A084VZ64_ANOSI</name>
<sequence>MRARPGGTARRNDDAKGTRAAKRSSSCAKAAREGAIAIAISETETRHRTTKRLGSSEAPRVSDFGQKAPLERGWGMGE</sequence>
<protein>
    <submittedName>
        <fullName evidence="2 3">Translocator protein 2 isoform 1</fullName>
    </submittedName>
</protein>
<organism evidence="2">
    <name type="scientific">Anopheles sinensis</name>
    <name type="common">Mosquito</name>
    <dbReference type="NCBI Taxonomy" id="74873"/>
    <lineage>
        <taxon>Eukaryota</taxon>
        <taxon>Metazoa</taxon>
        <taxon>Ecdysozoa</taxon>
        <taxon>Arthropoda</taxon>
        <taxon>Hexapoda</taxon>
        <taxon>Insecta</taxon>
        <taxon>Pterygota</taxon>
        <taxon>Neoptera</taxon>
        <taxon>Endopterygota</taxon>
        <taxon>Diptera</taxon>
        <taxon>Nematocera</taxon>
        <taxon>Culicoidea</taxon>
        <taxon>Culicidae</taxon>
        <taxon>Anophelinae</taxon>
        <taxon>Anopheles</taxon>
    </lineage>
</organism>
<dbReference type="AlphaFoldDB" id="A0A084VZ64"/>
<proteinExistence type="predicted"/>
<gene>
    <name evidence="2" type="ORF">ZHAS_00011039</name>
</gene>
<reference evidence="3" key="2">
    <citation type="submission" date="2020-05" db="UniProtKB">
        <authorList>
            <consortium name="EnsemblMetazoa"/>
        </authorList>
    </citation>
    <scope>IDENTIFICATION</scope>
</reference>
<dbReference type="Proteomes" id="UP000030765">
    <property type="component" value="Unassembled WGS sequence"/>
</dbReference>
<dbReference type="EMBL" id="KE525239">
    <property type="protein sequence ID" value="KFB43258.1"/>
    <property type="molecule type" value="Genomic_DNA"/>
</dbReference>
<feature type="compositionally biased region" description="Low complexity" evidence="1">
    <location>
        <begin position="23"/>
        <end position="40"/>
    </location>
</feature>
<evidence type="ECO:0000256" key="1">
    <source>
        <dbReference type="SAM" id="MobiDB-lite"/>
    </source>
</evidence>
<dbReference type="EnsemblMetazoa" id="ASIC011039-RA">
    <property type="protein sequence ID" value="ASIC011039-PA"/>
    <property type="gene ID" value="ASIC011039"/>
</dbReference>
<dbReference type="EMBL" id="ATLV01018610">
    <property type="status" value="NOT_ANNOTATED_CDS"/>
    <property type="molecule type" value="Genomic_DNA"/>
</dbReference>
<feature type="region of interest" description="Disordered" evidence="1">
    <location>
        <begin position="1"/>
        <end position="78"/>
    </location>
</feature>
<accession>A0A084VZ64</accession>
<keyword evidence="4" id="KW-1185">Reference proteome</keyword>
<reference evidence="2 4" key="1">
    <citation type="journal article" date="2014" name="BMC Genomics">
        <title>Genome sequence of Anopheles sinensis provides insight into genetics basis of mosquito competence for malaria parasites.</title>
        <authorList>
            <person name="Zhou D."/>
            <person name="Zhang D."/>
            <person name="Ding G."/>
            <person name="Shi L."/>
            <person name="Hou Q."/>
            <person name="Ye Y."/>
            <person name="Xu Y."/>
            <person name="Zhou H."/>
            <person name="Xiong C."/>
            <person name="Li S."/>
            <person name="Yu J."/>
            <person name="Hong S."/>
            <person name="Yu X."/>
            <person name="Zou P."/>
            <person name="Chen C."/>
            <person name="Chang X."/>
            <person name="Wang W."/>
            <person name="Lv Y."/>
            <person name="Sun Y."/>
            <person name="Ma L."/>
            <person name="Shen B."/>
            <person name="Zhu C."/>
        </authorList>
    </citation>
    <scope>NUCLEOTIDE SEQUENCE [LARGE SCALE GENOMIC DNA]</scope>
</reference>
<evidence type="ECO:0000313" key="4">
    <source>
        <dbReference type="Proteomes" id="UP000030765"/>
    </source>
</evidence>
<evidence type="ECO:0000313" key="2">
    <source>
        <dbReference type="EMBL" id="KFB43258.1"/>
    </source>
</evidence>
<dbReference type="VEuPathDB" id="VectorBase:ASIC011039"/>
<evidence type="ECO:0000313" key="3">
    <source>
        <dbReference type="EnsemblMetazoa" id="ASIC011039-PA"/>
    </source>
</evidence>